<evidence type="ECO:0000256" key="1">
    <source>
        <dbReference type="SAM" id="MobiDB-lite"/>
    </source>
</evidence>
<sequence length="192" mass="21086">MKSDPAPDSTCCAGAPFVSSPPAKESGRSLLARTTRRVPGPWIIHLKALSELTTRVHSPVIPLPMRSLDKKGEKKGRIQHQEPSPDYHSSKSSPHIHSYPHVFTTRHYLTFGCLLTHSALVPQDPALSVIHLFEKKVPTNESNLTLVTSPGKAEGEEKGDRLPGTPEAPTQSRNFSKGNFWSAAATHAQFRR</sequence>
<feature type="region of interest" description="Disordered" evidence="1">
    <location>
        <begin position="64"/>
        <end position="94"/>
    </location>
</feature>
<dbReference type="AlphaFoldDB" id="A0AAD4QKY7"/>
<feature type="compositionally biased region" description="Polar residues" evidence="1">
    <location>
        <begin position="168"/>
        <end position="179"/>
    </location>
</feature>
<protein>
    <submittedName>
        <fullName evidence="2">Uncharacterized protein</fullName>
    </submittedName>
</protein>
<evidence type="ECO:0000313" key="3">
    <source>
        <dbReference type="Proteomes" id="UP001203297"/>
    </source>
</evidence>
<proteinExistence type="predicted"/>
<organism evidence="2 3">
    <name type="scientific">Multifurca ochricompacta</name>
    <dbReference type="NCBI Taxonomy" id="376703"/>
    <lineage>
        <taxon>Eukaryota</taxon>
        <taxon>Fungi</taxon>
        <taxon>Dikarya</taxon>
        <taxon>Basidiomycota</taxon>
        <taxon>Agaricomycotina</taxon>
        <taxon>Agaricomycetes</taxon>
        <taxon>Russulales</taxon>
        <taxon>Russulaceae</taxon>
        <taxon>Multifurca</taxon>
    </lineage>
</organism>
<feature type="region of interest" description="Disordered" evidence="1">
    <location>
        <begin position="1"/>
        <end position="28"/>
    </location>
</feature>
<feature type="compositionally biased region" description="Basic and acidic residues" evidence="1">
    <location>
        <begin position="67"/>
        <end position="89"/>
    </location>
</feature>
<dbReference type="EMBL" id="WTXG01000030">
    <property type="protein sequence ID" value="KAI0298115.1"/>
    <property type="molecule type" value="Genomic_DNA"/>
</dbReference>
<dbReference type="Proteomes" id="UP001203297">
    <property type="component" value="Unassembled WGS sequence"/>
</dbReference>
<accession>A0AAD4QKY7</accession>
<keyword evidence="3" id="KW-1185">Reference proteome</keyword>
<comment type="caution">
    <text evidence="2">The sequence shown here is derived from an EMBL/GenBank/DDBJ whole genome shotgun (WGS) entry which is preliminary data.</text>
</comment>
<evidence type="ECO:0000313" key="2">
    <source>
        <dbReference type="EMBL" id="KAI0298115.1"/>
    </source>
</evidence>
<gene>
    <name evidence="2" type="ORF">B0F90DRAFT_828374</name>
</gene>
<name>A0AAD4QKY7_9AGAM</name>
<feature type="region of interest" description="Disordered" evidence="1">
    <location>
        <begin position="143"/>
        <end position="180"/>
    </location>
</feature>
<reference evidence="2" key="1">
    <citation type="journal article" date="2022" name="New Phytol.">
        <title>Evolutionary transition to the ectomycorrhizal habit in the genomes of a hyperdiverse lineage of mushroom-forming fungi.</title>
        <authorList>
            <person name="Looney B."/>
            <person name="Miyauchi S."/>
            <person name="Morin E."/>
            <person name="Drula E."/>
            <person name="Courty P.E."/>
            <person name="Kohler A."/>
            <person name="Kuo A."/>
            <person name="LaButti K."/>
            <person name="Pangilinan J."/>
            <person name="Lipzen A."/>
            <person name="Riley R."/>
            <person name="Andreopoulos W."/>
            <person name="He G."/>
            <person name="Johnson J."/>
            <person name="Nolan M."/>
            <person name="Tritt A."/>
            <person name="Barry K.W."/>
            <person name="Grigoriev I.V."/>
            <person name="Nagy L.G."/>
            <person name="Hibbett D."/>
            <person name="Henrissat B."/>
            <person name="Matheny P.B."/>
            <person name="Labbe J."/>
            <person name="Martin F.M."/>
        </authorList>
    </citation>
    <scope>NUCLEOTIDE SEQUENCE</scope>
    <source>
        <strain evidence="2">BPL690</strain>
    </source>
</reference>